<dbReference type="Gene3D" id="3.40.50.2000">
    <property type="entry name" value="Glycogen Phosphorylase B"/>
    <property type="match status" value="1"/>
</dbReference>
<dbReference type="AlphaFoldDB" id="A0A9P7FRR5"/>
<organism evidence="1 2">
    <name type="scientific">Sphagnurus paluster</name>
    <dbReference type="NCBI Taxonomy" id="117069"/>
    <lineage>
        <taxon>Eukaryota</taxon>
        <taxon>Fungi</taxon>
        <taxon>Dikarya</taxon>
        <taxon>Basidiomycota</taxon>
        <taxon>Agaricomycotina</taxon>
        <taxon>Agaricomycetes</taxon>
        <taxon>Agaricomycetidae</taxon>
        <taxon>Agaricales</taxon>
        <taxon>Tricholomatineae</taxon>
        <taxon>Lyophyllaceae</taxon>
        <taxon>Sphagnurus</taxon>
    </lineage>
</organism>
<reference evidence="1" key="1">
    <citation type="submission" date="2021-02" db="EMBL/GenBank/DDBJ databases">
        <authorList>
            <person name="Nieuwenhuis M."/>
            <person name="Van De Peppel L.J.J."/>
        </authorList>
    </citation>
    <scope>NUCLEOTIDE SEQUENCE</scope>
    <source>
        <strain evidence="1">D49</strain>
    </source>
</reference>
<feature type="non-terminal residue" evidence="1">
    <location>
        <position position="1"/>
    </location>
</feature>
<accession>A0A9P7FRR5</accession>
<comment type="caution">
    <text evidence="1">The sequence shown here is derived from an EMBL/GenBank/DDBJ whole genome shotgun (WGS) entry which is preliminary data.</text>
</comment>
<dbReference type="SUPFAM" id="SSF53756">
    <property type="entry name" value="UDP-Glycosyltransferase/glycogen phosphorylase"/>
    <property type="match status" value="1"/>
</dbReference>
<dbReference type="OrthoDB" id="3266493at2759"/>
<evidence type="ECO:0000313" key="1">
    <source>
        <dbReference type="EMBL" id="KAG5633982.1"/>
    </source>
</evidence>
<reference evidence="1" key="2">
    <citation type="submission" date="2021-10" db="EMBL/GenBank/DDBJ databases">
        <title>Phylogenomics reveals ancestral predisposition of the termite-cultivated fungus Termitomyces towards a domesticated lifestyle.</title>
        <authorList>
            <person name="Auxier B."/>
            <person name="Grum-Grzhimaylo A."/>
            <person name="Cardenas M.E."/>
            <person name="Lodge J.D."/>
            <person name="Laessoe T."/>
            <person name="Pedersen O."/>
            <person name="Smith M.E."/>
            <person name="Kuyper T.W."/>
            <person name="Franco-Molano E.A."/>
            <person name="Baroni T.J."/>
            <person name="Aanen D.K."/>
        </authorList>
    </citation>
    <scope>NUCLEOTIDE SEQUENCE</scope>
    <source>
        <strain evidence="1">D49</strain>
    </source>
</reference>
<evidence type="ECO:0000313" key="2">
    <source>
        <dbReference type="Proteomes" id="UP000717328"/>
    </source>
</evidence>
<keyword evidence="2" id="KW-1185">Reference proteome</keyword>
<feature type="non-terminal residue" evidence="1">
    <location>
        <position position="239"/>
    </location>
</feature>
<protein>
    <submittedName>
        <fullName evidence="1">Uncharacterized protein</fullName>
    </submittedName>
</protein>
<dbReference type="Proteomes" id="UP000717328">
    <property type="component" value="Unassembled WGS sequence"/>
</dbReference>
<gene>
    <name evidence="1" type="ORF">H0H81_004049</name>
</gene>
<name>A0A9P7FRR5_9AGAR</name>
<sequence>PTQGHLIKIVDVFAESYAVAYGTLTRAEPITCTETGTTFGGVPAPTALILDFFTLPQFKASRALTGHSVPIIAWVSCGGSSSIRLLGPESLGGLGDFGAKVDADAARVGRSRDDVAEELYQRTVESDAVVRVPGLPPMYHYEFQPQKFSAKLPVSFVVIDSREFLLSSDAILIASSESYEKESLDALRGWFAEMQKPLYAIGPLLPNNSTAGSDINKNAGIEAFLDDILQNHGKNSLFF</sequence>
<proteinExistence type="predicted"/>
<dbReference type="EMBL" id="JABCKI010006762">
    <property type="protein sequence ID" value="KAG5633982.1"/>
    <property type="molecule type" value="Genomic_DNA"/>
</dbReference>